<dbReference type="RefSeq" id="XP_007731642.1">
    <property type="nucleotide sequence ID" value="XM_007733452.1"/>
</dbReference>
<dbReference type="CDD" id="cd14372">
    <property type="entry name" value="CUE_Cue5p_like"/>
    <property type="match status" value="1"/>
</dbReference>
<feature type="compositionally biased region" description="Basic and acidic residues" evidence="1">
    <location>
        <begin position="408"/>
        <end position="419"/>
    </location>
</feature>
<dbReference type="GO" id="GO:0031624">
    <property type="term" value="F:ubiquitin conjugating enzyme binding"/>
    <property type="evidence" value="ECO:0007669"/>
    <property type="project" value="TreeGrafter"/>
</dbReference>
<evidence type="ECO:0000259" key="2">
    <source>
        <dbReference type="PROSITE" id="PS51140"/>
    </source>
</evidence>
<feature type="domain" description="CUE" evidence="2">
    <location>
        <begin position="73"/>
        <end position="116"/>
    </location>
</feature>
<dbReference type="GeneID" id="19167442"/>
<dbReference type="GO" id="GO:0005737">
    <property type="term" value="C:cytoplasm"/>
    <property type="evidence" value="ECO:0007669"/>
    <property type="project" value="TreeGrafter"/>
</dbReference>
<keyword evidence="4" id="KW-1185">Reference proteome</keyword>
<dbReference type="GO" id="GO:0006511">
    <property type="term" value="P:ubiquitin-dependent protein catabolic process"/>
    <property type="evidence" value="ECO:0007669"/>
    <property type="project" value="TreeGrafter"/>
</dbReference>
<dbReference type="EMBL" id="AMGY01000003">
    <property type="protein sequence ID" value="EXJ86363.1"/>
    <property type="molecule type" value="Genomic_DNA"/>
</dbReference>
<proteinExistence type="predicted"/>
<dbReference type="InterPro" id="IPR003892">
    <property type="entry name" value="CUE"/>
</dbReference>
<dbReference type="InterPro" id="IPR009060">
    <property type="entry name" value="UBA-like_sf"/>
</dbReference>
<sequence>MANSGASSPVSPLKPSDGPPESPTTARPLDFDSDQETGTVAAATPSKTQTSLPDPPPKDEEAPPPKPPRPMSPREQAETTLREAFPTIDSSVVRAVLTASGGNVEPAFNALLGMTDPDSQREPEPPAKPPRPTQQYQPPRSTAKLSQVEADELYARQLAEHYSGASQPGQPRRGSGGRFNEDLPGSRAGRPGANPNPDDVPWRSFIDDDLPEIRDNIRKGFMETQSTVNKWISVFKKKLDGDDEESDLNQQPAQGYGTGRGRGYYSSAQSQQPPGRRSTDMRRSADLQRYDADMQPIGDDFSKLELRDNDAPPRTSSRPLANPNLFRPGVAGPDRRSSASASRKVSFQDGPPEEIKDMYSASPKPSPAATTSTPNSGKASKWQPLATLDPSPVAENDPFSLGDSDEEKDAKVITLKDDEPSNTGASDGAKTHEDEQVKQATDEAMKESIGSATK</sequence>
<dbReference type="SUPFAM" id="SSF46934">
    <property type="entry name" value="UBA-like"/>
    <property type="match status" value="1"/>
</dbReference>
<dbReference type="AlphaFoldDB" id="W9Y1K8"/>
<comment type="caution">
    <text evidence="3">The sequence shown here is derived from an EMBL/GenBank/DDBJ whole genome shotgun (WGS) entry which is preliminary data.</text>
</comment>
<evidence type="ECO:0000313" key="4">
    <source>
        <dbReference type="Proteomes" id="UP000019478"/>
    </source>
</evidence>
<dbReference type="InterPro" id="IPR041807">
    <property type="entry name" value="Cue5/Don1_CUE"/>
</dbReference>
<dbReference type="Gene3D" id="1.10.8.10">
    <property type="entry name" value="DNA helicase RuvA subunit, C-terminal domain"/>
    <property type="match status" value="1"/>
</dbReference>
<dbReference type="STRING" id="1182542.W9Y1K8"/>
<name>W9Y1K8_9EURO</name>
<dbReference type="Proteomes" id="UP000019478">
    <property type="component" value="Unassembled WGS sequence"/>
</dbReference>
<gene>
    <name evidence="3" type="ORF">A1O3_03314</name>
</gene>
<dbReference type="PANTHER" id="PTHR16461">
    <property type="entry name" value="TOLL-INTERACTING PROTEIN"/>
    <property type="match status" value="1"/>
</dbReference>
<dbReference type="OrthoDB" id="9942608at2759"/>
<evidence type="ECO:0000256" key="1">
    <source>
        <dbReference type="SAM" id="MobiDB-lite"/>
    </source>
</evidence>
<feature type="region of interest" description="Disordered" evidence="1">
    <location>
        <begin position="1"/>
        <end position="86"/>
    </location>
</feature>
<dbReference type="HOGENOM" id="CLU_040954_0_0_1"/>
<feature type="compositionally biased region" description="Polar residues" evidence="1">
    <location>
        <begin position="1"/>
        <end position="10"/>
    </location>
</feature>
<reference evidence="3 4" key="1">
    <citation type="submission" date="2013-03" db="EMBL/GenBank/DDBJ databases">
        <title>The Genome Sequence of Capronia epimyces CBS 606.96.</title>
        <authorList>
            <consortium name="The Broad Institute Genomics Platform"/>
            <person name="Cuomo C."/>
            <person name="de Hoog S."/>
            <person name="Gorbushina A."/>
            <person name="Walker B."/>
            <person name="Young S.K."/>
            <person name="Zeng Q."/>
            <person name="Gargeya S."/>
            <person name="Fitzgerald M."/>
            <person name="Haas B."/>
            <person name="Abouelleil A."/>
            <person name="Allen A.W."/>
            <person name="Alvarado L."/>
            <person name="Arachchi H.M."/>
            <person name="Berlin A.M."/>
            <person name="Chapman S.B."/>
            <person name="Gainer-Dewar J."/>
            <person name="Goldberg J."/>
            <person name="Griggs A."/>
            <person name="Gujja S."/>
            <person name="Hansen M."/>
            <person name="Howarth C."/>
            <person name="Imamovic A."/>
            <person name="Ireland A."/>
            <person name="Larimer J."/>
            <person name="McCowan C."/>
            <person name="Murphy C."/>
            <person name="Pearson M."/>
            <person name="Poon T.W."/>
            <person name="Priest M."/>
            <person name="Roberts A."/>
            <person name="Saif S."/>
            <person name="Shea T."/>
            <person name="Sisk P."/>
            <person name="Sykes S."/>
            <person name="Wortman J."/>
            <person name="Nusbaum C."/>
            <person name="Birren B."/>
        </authorList>
    </citation>
    <scope>NUCLEOTIDE SEQUENCE [LARGE SCALE GENOMIC DNA]</scope>
    <source>
        <strain evidence="3 4">CBS 606.96</strain>
    </source>
</reference>
<dbReference type="SMART" id="SM00546">
    <property type="entry name" value="CUE"/>
    <property type="match status" value="1"/>
</dbReference>
<dbReference type="PROSITE" id="PS51140">
    <property type="entry name" value="CUE"/>
    <property type="match status" value="1"/>
</dbReference>
<dbReference type="eggNOG" id="KOG0504">
    <property type="taxonomic scope" value="Eukaryota"/>
</dbReference>
<evidence type="ECO:0000313" key="3">
    <source>
        <dbReference type="EMBL" id="EXJ86363.1"/>
    </source>
</evidence>
<feature type="compositionally biased region" description="Basic and acidic residues" evidence="1">
    <location>
        <begin position="429"/>
        <end position="446"/>
    </location>
</feature>
<feature type="region of interest" description="Disordered" evidence="1">
    <location>
        <begin position="240"/>
        <end position="454"/>
    </location>
</feature>
<protein>
    <recommendedName>
        <fullName evidence="2">CUE domain-containing protein</fullName>
    </recommendedName>
</protein>
<feature type="region of interest" description="Disordered" evidence="1">
    <location>
        <begin position="101"/>
        <end position="207"/>
    </location>
</feature>
<dbReference type="Pfam" id="PF02845">
    <property type="entry name" value="CUE"/>
    <property type="match status" value="1"/>
</dbReference>
<feature type="compositionally biased region" description="Low complexity" evidence="1">
    <location>
        <begin position="360"/>
        <end position="374"/>
    </location>
</feature>
<feature type="compositionally biased region" description="Basic and acidic residues" evidence="1">
    <location>
        <begin position="277"/>
        <end position="292"/>
    </location>
</feature>
<dbReference type="FunFam" id="1.10.8.10:FF:000064">
    <property type="entry name" value="Similar to CUE domain-containing protein"/>
    <property type="match status" value="1"/>
</dbReference>
<dbReference type="PANTHER" id="PTHR16461:SF5">
    <property type="entry name" value="TOLL-INTERACTING PROTEIN"/>
    <property type="match status" value="1"/>
</dbReference>
<organism evidence="3 4">
    <name type="scientific">Capronia epimyces CBS 606.96</name>
    <dbReference type="NCBI Taxonomy" id="1182542"/>
    <lineage>
        <taxon>Eukaryota</taxon>
        <taxon>Fungi</taxon>
        <taxon>Dikarya</taxon>
        <taxon>Ascomycota</taxon>
        <taxon>Pezizomycotina</taxon>
        <taxon>Eurotiomycetes</taxon>
        <taxon>Chaetothyriomycetidae</taxon>
        <taxon>Chaetothyriales</taxon>
        <taxon>Herpotrichiellaceae</taxon>
        <taxon>Capronia</taxon>
    </lineage>
</organism>
<feature type="compositionally biased region" description="Basic and acidic residues" evidence="1">
    <location>
        <begin position="300"/>
        <end position="311"/>
    </location>
</feature>
<accession>W9Y1K8</accession>
<dbReference type="GO" id="GO:0043130">
    <property type="term" value="F:ubiquitin binding"/>
    <property type="evidence" value="ECO:0007669"/>
    <property type="project" value="InterPro"/>
</dbReference>